<feature type="non-terminal residue" evidence="1">
    <location>
        <position position="40"/>
    </location>
</feature>
<sequence>MEGEIFKCFEPKIFCFMSMSFLKASKEHSKQLYIDPKDRP</sequence>
<gene>
    <name evidence="1" type="ORF">DBR06_SOUSAS10710052</name>
</gene>
<accession>A0A484GG00</accession>
<evidence type="ECO:0000313" key="1">
    <source>
        <dbReference type="EMBL" id="TEA34499.1"/>
    </source>
</evidence>
<dbReference type="EMBL" id="QWLN02009280">
    <property type="protein sequence ID" value="TEA34499.1"/>
    <property type="molecule type" value="Genomic_DNA"/>
</dbReference>
<comment type="caution">
    <text evidence="1">The sequence shown here is derived from an EMBL/GenBank/DDBJ whole genome shotgun (WGS) entry which is preliminary data.</text>
</comment>
<name>A0A484GG00_SOUCH</name>
<evidence type="ECO:0000313" key="2">
    <source>
        <dbReference type="Proteomes" id="UP000295264"/>
    </source>
</evidence>
<keyword evidence="2" id="KW-1185">Reference proteome</keyword>
<protein>
    <submittedName>
        <fullName evidence="1">Uncharacterized protein</fullName>
    </submittedName>
</protein>
<reference evidence="1 2" key="1">
    <citation type="journal article" date="2018" name="Genomics">
        <title>Molecular footprints of inshore aquatic adaptation in Indo-Pacific humpback dolphin (Sousa chinensis).</title>
        <authorList>
            <person name="Ming Y."/>
            <person name="Jian J."/>
            <person name="Yu F."/>
            <person name="Yu X."/>
            <person name="Wang J."/>
            <person name="Liu W."/>
        </authorList>
    </citation>
    <scope>NUCLEOTIDE SEQUENCE [LARGE SCALE GENOMIC DNA]</scope>
    <source>
        <strain evidence="1">MY-2018</strain>
        <tissue evidence="1">Skin</tissue>
    </source>
</reference>
<dbReference type="AlphaFoldDB" id="A0A484GG00"/>
<proteinExistence type="predicted"/>
<organism evidence="1 2">
    <name type="scientific">Sousa chinensis</name>
    <name type="common">Indo-pacific humpbacked dolphin</name>
    <name type="synonym">Steno chinensis</name>
    <dbReference type="NCBI Taxonomy" id="103600"/>
    <lineage>
        <taxon>Eukaryota</taxon>
        <taxon>Metazoa</taxon>
        <taxon>Chordata</taxon>
        <taxon>Craniata</taxon>
        <taxon>Vertebrata</taxon>
        <taxon>Euteleostomi</taxon>
        <taxon>Mammalia</taxon>
        <taxon>Eutheria</taxon>
        <taxon>Laurasiatheria</taxon>
        <taxon>Artiodactyla</taxon>
        <taxon>Whippomorpha</taxon>
        <taxon>Cetacea</taxon>
        <taxon>Odontoceti</taxon>
        <taxon>Delphinidae</taxon>
        <taxon>Sousa</taxon>
    </lineage>
</organism>
<dbReference type="Proteomes" id="UP000295264">
    <property type="component" value="Unassembled WGS sequence"/>
</dbReference>